<keyword evidence="4" id="KW-1185">Reference proteome</keyword>
<keyword evidence="1" id="KW-1133">Transmembrane helix</keyword>
<dbReference type="InterPro" id="IPR008910">
    <property type="entry name" value="MSC_TM_helix"/>
</dbReference>
<feature type="domain" description="Mechanosensitive ion channel MscS" evidence="2">
    <location>
        <begin position="223"/>
        <end position="271"/>
    </location>
</feature>
<organism evidence="3 4">
    <name type="scientific">Seonamhaeicola aphaedonensis</name>
    <dbReference type="NCBI Taxonomy" id="1461338"/>
    <lineage>
        <taxon>Bacteria</taxon>
        <taxon>Pseudomonadati</taxon>
        <taxon>Bacteroidota</taxon>
        <taxon>Flavobacteriia</taxon>
        <taxon>Flavobacteriales</taxon>
        <taxon>Flavobacteriaceae</taxon>
    </lineage>
</organism>
<protein>
    <submittedName>
        <fullName evidence="3">Mechanosensitive ion channel-like protein</fullName>
    </submittedName>
</protein>
<dbReference type="GO" id="GO:0016020">
    <property type="term" value="C:membrane"/>
    <property type="evidence" value="ECO:0007669"/>
    <property type="project" value="InterPro"/>
</dbReference>
<sequence length="277" mass="30745">MEKAAEWKDIAMESLSAMWLEIAKVFPSIIGAIIILVLGWLLTKLLVRIIRKALKLAKANKLDDKLNDIEIVEGKKLSFDTIKIVSNFVKWTLYVILIIMVSDILNLTMISEQISNLLGYLPQLFAALVIFTIGLILANAVKKGIRSFFESMDLSGAKIISQVVFFIILVFTSITALNQAGVDTEIITSNITMILAAFLLAFALAFGFGAQRVVGDLLKTFYARRTYEIGKVIEFNGVKGEVEAIDNICITLKTEKGKLVLPIKDLVESQVKVQDEL</sequence>
<dbReference type="Gene3D" id="1.10.287.1260">
    <property type="match status" value="2"/>
</dbReference>
<accession>A0A3D9H8Z2</accession>
<reference evidence="3 4" key="1">
    <citation type="submission" date="2018-07" db="EMBL/GenBank/DDBJ databases">
        <title>Genomic Encyclopedia of Type Strains, Phase III (KMG-III): the genomes of soil and plant-associated and newly described type strains.</title>
        <authorList>
            <person name="Whitman W."/>
        </authorList>
    </citation>
    <scope>NUCLEOTIDE SEQUENCE [LARGE SCALE GENOMIC DNA]</scope>
    <source>
        <strain evidence="3 4">CECT 8487</strain>
    </source>
</reference>
<dbReference type="Pfam" id="PF00924">
    <property type="entry name" value="MS_channel_2nd"/>
    <property type="match status" value="1"/>
</dbReference>
<feature type="transmembrane region" description="Helical" evidence="1">
    <location>
        <begin position="117"/>
        <end position="138"/>
    </location>
</feature>
<proteinExistence type="predicted"/>
<comment type="caution">
    <text evidence="3">The sequence shown here is derived from an EMBL/GenBank/DDBJ whole genome shotgun (WGS) entry which is preliminary data.</text>
</comment>
<dbReference type="PANTHER" id="PTHR30221:SF1">
    <property type="entry name" value="SMALL-CONDUCTANCE MECHANOSENSITIVE CHANNEL"/>
    <property type="match status" value="1"/>
</dbReference>
<feature type="transmembrane region" description="Helical" evidence="1">
    <location>
        <begin position="25"/>
        <end position="47"/>
    </location>
</feature>
<feature type="transmembrane region" description="Helical" evidence="1">
    <location>
        <begin position="186"/>
        <end position="209"/>
    </location>
</feature>
<dbReference type="OrthoDB" id="1493289at2"/>
<dbReference type="Pfam" id="PF05552">
    <property type="entry name" value="MS_channel_1st_1"/>
    <property type="match status" value="2"/>
</dbReference>
<evidence type="ECO:0000313" key="3">
    <source>
        <dbReference type="EMBL" id="RED45937.1"/>
    </source>
</evidence>
<gene>
    <name evidence="3" type="ORF">DFQ02_10783</name>
</gene>
<dbReference type="InterPro" id="IPR006685">
    <property type="entry name" value="MscS_channel_2nd"/>
</dbReference>
<dbReference type="PANTHER" id="PTHR30221">
    <property type="entry name" value="SMALL-CONDUCTANCE MECHANOSENSITIVE CHANNEL"/>
    <property type="match status" value="1"/>
</dbReference>
<feature type="transmembrane region" description="Helical" evidence="1">
    <location>
        <begin position="91"/>
        <end position="111"/>
    </location>
</feature>
<dbReference type="EMBL" id="QRDX01000007">
    <property type="protein sequence ID" value="RED45937.1"/>
    <property type="molecule type" value="Genomic_DNA"/>
</dbReference>
<dbReference type="SUPFAM" id="SSF82861">
    <property type="entry name" value="Mechanosensitive channel protein MscS (YggB), transmembrane region"/>
    <property type="match status" value="1"/>
</dbReference>
<feature type="transmembrane region" description="Helical" evidence="1">
    <location>
        <begin position="159"/>
        <end position="180"/>
    </location>
</feature>
<dbReference type="InterPro" id="IPR011014">
    <property type="entry name" value="MscS_channel_TM-2"/>
</dbReference>
<dbReference type="AlphaFoldDB" id="A0A3D9H8Z2"/>
<evidence type="ECO:0000256" key="1">
    <source>
        <dbReference type="SAM" id="Phobius"/>
    </source>
</evidence>
<dbReference type="Proteomes" id="UP000256629">
    <property type="component" value="Unassembled WGS sequence"/>
</dbReference>
<dbReference type="GO" id="GO:0008381">
    <property type="term" value="F:mechanosensitive monoatomic ion channel activity"/>
    <property type="evidence" value="ECO:0007669"/>
    <property type="project" value="InterPro"/>
</dbReference>
<keyword evidence="1" id="KW-0812">Transmembrane</keyword>
<evidence type="ECO:0000259" key="2">
    <source>
        <dbReference type="Pfam" id="PF00924"/>
    </source>
</evidence>
<evidence type="ECO:0000313" key="4">
    <source>
        <dbReference type="Proteomes" id="UP000256629"/>
    </source>
</evidence>
<name>A0A3D9H8Z2_9FLAO</name>
<dbReference type="InterPro" id="IPR045275">
    <property type="entry name" value="MscS_archaea/bacteria_type"/>
</dbReference>
<dbReference type="RefSeq" id="WP_116524685.1">
    <property type="nucleotide sequence ID" value="NZ_QRDX01000007.1"/>
</dbReference>
<keyword evidence="1" id="KW-0472">Membrane</keyword>